<dbReference type="STRING" id="1754192.A0A1Y1WS44"/>
<evidence type="ECO:0000256" key="1">
    <source>
        <dbReference type="SAM" id="MobiDB-lite"/>
    </source>
</evidence>
<reference evidence="3 4" key="2">
    <citation type="submission" date="2016-08" db="EMBL/GenBank/DDBJ databases">
        <title>Pervasive Adenine N6-methylation of Active Genes in Fungi.</title>
        <authorList>
            <consortium name="DOE Joint Genome Institute"/>
            <person name="Mondo S.J."/>
            <person name="Dannebaum R.O."/>
            <person name="Kuo R.C."/>
            <person name="Labutti K."/>
            <person name="Haridas S."/>
            <person name="Kuo A."/>
            <person name="Salamov A."/>
            <person name="Ahrendt S.R."/>
            <person name="Lipzen A."/>
            <person name="Sullivan W."/>
            <person name="Andreopoulos W.B."/>
            <person name="Clum A."/>
            <person name="Lindquist E."/>
            <person name="Daum C."/>
            <person name="Ramamoorthy G.K."/>
            <person name="Gryganskyi A."/>
            <person name="Culley D."/>
            <person name="Magnuson J.K."/>
            <person name="James T.Y."/>
            <person name="O'Malley M.A."/>
            <person name="Stajich J.E."/>
            <person name="Spatafora J.W."/>
            <person name="Visel A."/>
            <person name="Grigoriev I.V."/>
        </authorList>
    </citation>
    <scope>NUCLEOTIDE SEQUENCE [LARGE SCALE GENOMIC DNA]</scope>
    <source>
        <strain evidence="3 4">S4</strain>
    </source>
</reference>
<evidence type="ECO:0000313" key="3">
    <source>
        <dbReference type="EMBL" id="ORX76088.1"/>
    </source>
</evidence>
<evidence type="ECO:0000313" key="4">
    <source>
        <dbReference type="Proteomes" id="UP000193944"/>
    </source>
</evidence>
<keyword evidence="4" id="KW-1185">Reference proteome</keyword>
<feature type="region of interest" description="Disordered" evidence="1">
    <location>
        <begin position="383"/>
        <end position="403"/>
    </location>
</feature>
<dbReference type="Pfam" id="PF00621">
    <property type="entry name" value="RhoGEF"/>
    <property type="match status" value="1"/>
</dbReference>
<feature type="region of interest" description="Disordered" evidence="1">
    <location>
        <begin position="278"/>
        <end position="307"/>
    </location>
</feature>
<feature type="compositionally biased region" description="Polar residues" evidence="1">
    <location>
        <begin position="1"/>
        <end position="20"/>
    </location>
</feature>
<feature type="compositionally biased region" description="Low complexity" evidence="1">
    <location>
        <begin position="111"/>
        <end position="147"/>
    </location>
</feature>
<dbReference type="EMBL" id="MCFG01000319">
    <property type="protein sequence ID" value="ORX76088.1"/>
    <property type="molecule type" value="Genomic_DNA"/>
</dbReference>
<sequence>MSKNNTIKQNQNPLKININDTESKKDHYHISSTTSESSSHFSYIINDVTSNKKIHRSREDSNATTKSDTGSYNRGRTNSNRSDKNYNVYSNNSRNSSKDVLYSARSDITPSSNNRSRNNSSSYSNVPSSSSNKQQQQQQQNIMNETNSRTRRNNSENDTNSRSRRNNSENETLHKVGGGIVLGGLYEENDTKLGRNNSSKSETLHRKGQITNNNSNNNINGKSNKEKKIFIDTLNIKDIAMDITSPFYKNNNGNGSIDNNKAIVNPIVHRSKSNINISKSAISSPINQQKSSRSRSGSNNSSSSTSNKYKFFDEEYKKFINTNRNNSGSSGNSNIKDNRSGKIDINNNLEKLLDKSKYDISNTKTLITEKDNNFSSSTVEERIKSANTPTKSSFNTIQNDSPRNIINITPNERFLNYTEKSINSKSPNNDITFPLPPSSQSKANISGYNKKYDNIHKKTSSYSPSSYSPGDQYNNYPNDNVMNMKINTIKASTIKDNDSSSCSSSGSINKFNGGLPNNKSYNNGLSYIANFDNNLMKKTPEPISMNISNDINSNLNYNDEQFRTLNYPSNAPNNIMKMKKKQLFQRNTIISTGEYMYDKKSPSGSRFEKEKDLQLKKTGSEPIFYNNINMKSDYYNNEMEITKSKPNIINYNKDLPETPNKVPITTIINNGILEDNSGTGKLFHPVRSHSLHANKMFSENGHGSKLLNKKSNTSINEMNIKCSSPLSTINPIRNNFLPSTNYSSDDKAKQYNDSVMRSNTISIMAYKDSKSIPSTQTERTNTINSKMYLKSNNNGNNKAESNKKIYEKIYNNMRNNANLTPPDIDMKKLNLNFINTNIFDMNDKDLFQLIDDSNISLTENPLLSSNPITIMCPNLIDAISTSIPIDAWDFSDDEDDEPPTPLFLGMDEDFDPMEGLQTEPRGYVVANLFETEKNYLADLYTLNNFFKEKLKTIISPVALISIFEGVDDLFELHKRFYKSLYKVVRNWNKNSLIGKLFIEYRHEWQIYQNFIDNYARSLEAIRREEETNPQFRQFMKDCLASTETNRKSLKEYLMFPVQRTTRYSLIIKDLIKYIDKDHPDYNDLNLALKEMTLLATKVNDVKRREEETTSMFTAFEQTENCPPTIITHKRRLIYQIDVLDILKNRRPMHIFLFSDLFMLTKTNKNATTATALISHPLARVLRSHSKQIYRYVRCIDYRDIIIEEDEQYQRKNIVRLILNYKKDRYTNNNFNMNNDPLTSIGSSGSINTLPLSSGTTFPSNTIPDSEYTLYCFQFVQYDAEKQYSKFILALKTLKEGKGADWIVDD</sequence>
<dbReference type="InterPro" id="IPR011993">
    <property type="entry name" value="PH-like_dom_sf"/>
</dbReference>
<protein>
    <recommendedName>
        <fullName evidence="2">DH domain-containing protein</fullName>
    </recommendedName>
</protein>
<proteinExistence type="predicted"/>
<dbReference type="Gene3D" id="1.20.900.10">
    <property type="entry name" value="Dbl homology (DH) domain"/>
    <property type="match status" value="1"/>
</dbReference>
<dbReference type="InterPro" id="IPR000219">
    <property type="entry name" value="DH_dom"/>
</dbReference>
<comment type="caution">
    <text evidence="3">The sequence shown here is derived from an EMBL/GenBank/DDBJ whole genome shotgun (WGS) entry which is preliminary data.</text>
</comment>
<reference evidence="3 4" key="1">
    <citation type="submission" date="2016-08" db="EMBL/GenBank/DDBJ databases">
        <title>A Parts List for Fungal Cellulosomes Revealed by Comparative Genomics.</title>
        <authorList>
            <consortium name="DOE Joint Genome Institute"/>
            <person name="Haitjema C.H."/>
            <person name="Gilmore S.P."/>
            <person name="Henske J.K."/>
            <person name="Solomon K.V."/>
            <person name="De Groot R."/>
            <person name="Kuo A."/>
            <person name="Mondo S.J."/>
            <person name="Salamov A.A."/>
            <person name="Labutti K."/>
            <person name="Zhao Z."/>
            <person name="Chiniquy J."/>
            <person name="Barry K."/>
            <person name="Brewer H.M."/>
            <person name="Purvine S.O."/>
            <person name="Wright A.T."/>
            <person name="Boxma B."/>
            <person name="Van Alen T."/>
            <person name="Hackstein J.H."/>
            <person name="Baker S.E."/>
            <person name="Grigoriev I.V."/>
            <person name="O'Malley M.A."/>
        </authorList>
    </citation>
    <scope>NUCLEOTIDE SEQUENCE [LARGE SCALE GENOMIC DNA]</scope>
    <source>
        <strain evidence="3 4">S4</strain>
    </source>
</reference>
<feature type="compositionally biased region" description="Basic and acidic residues" evidence="1">
    <location>
        <begin position="153"/>
        <end position="174"/>
    </location>
</feature>
<accession>A0A1Y1WS44</accession>
<dbReference type="GO" id="GO:0005737">
    <property type="term" value="C:cytoplasm"/>
    <property type="evidence" value="ECO:0007669"/>
    <property type="project" value="TreeGrafter"/>
</dbReference>
<dbReference type="InterPro" id="IPR035899">
    <property type="entry name" value="DBL_dom_sf"/>
</dbReference>
<feature type="domain" description="DH" evidence="2">
    <location>
        <begin position="920"/>
        <end position="1101"/>
    </location>
</feature>
<organism evidence="3 4">
    <name type="scientific">Anaeromyces robustus</name>
    <dbReference type="NCBI Taxonomy" id="1754192"/>
    <lineage>
        <taxon>Eukaryota</taxon>
        <taxon>Fungi</taxon>
        <taxon>Fungi incertae sedis</taxon>
        <taxon>Chytridiomycota</taxon>
        <taxon>Chytridiomycota incertae sedis</taxon>
        <taxon>Neocallimastigomycetes</taxon>
        <taxon>Neocallimastigales</taxon>
        <taxon>Neocallimastigaceae</taxon>
        <taxon>Anaeromyces</taxon>
    </lineage>
</organism>
<dbReference type="OrthoDB" id="660555at2759"/>
<dbReference type="Gene3D" id="2.30.29.30">
    <property type="entry name" value="Pleckstrin-homology domain (PH domain)/Phosphotyrosine-binding domain (PTB)"/>
    <property type="match status" value="1"/>
</dbReference>
<dbReference type="Proteomes" id="UP000193944">
    <property type="component" value="Unassembled WGS sequence"/>
</dbReference>
<dbReference type="PANTHER" id="PTHR12673:SF159">
    <property type="entry name" value="LD03170P"/>
    <property type="match status" value="1"/>
</dbReference>
<feature type="compositionally biased region" description="Low complexity" evidence="1">
    <location>
        <begin position="278"/>
        <end position="287"/>
    </location>
</feature>
<feature type="compositionally biased region" description="Polar residues" evidence="1">
    <location>
        <begin position="385"/>
        <end position="403"/>
    </location>
</feature>
<dbReference type="PROSITE" id="PS50010">
    <property type="entry name" value="DH_2"/>
    <property type="match status" value="1"/>
</dbReference>
<feature type="compositionally biased region" description="Low complexity" evidence="1">
    <location>
        <begin position="212"/>
        <end position="222"/>
    </location>
</feature>
<evidence type="ECO:0000259" key="2">
    <source>
        <dbReference type="PROSITE" id="PS50010"/>
    </source>
</evidence>
<dbReference type="SUPFAM" id="SSF48065">
    <property type="entry name" value="DBL homology domain (DH-domain)"/>
    <property type="match status" value="1"/>
</dbReference>
<feature type="compositionally biased region" description="Low complexity" evidence="1">
    <location>
        <begin position="85"/>
        <end position="95"/>
    </location>
</feature>
<feature type="region of interest" description="Disordered" evidence="1">
    <location>
        <begin position="52"/>
        <end position="176"/>
    </location>
</feature>
<feature type="compositionally biased region" description="Low complexity" evidence="1">
    <location>
        <begin position="294"/>
        <end position="307"/>
    </location>
</feature>
<name>A0A1Y1WS44_9FUNG</name>
<feature type="compositionally biased region" description="Polar residues" evidence="1">
    <location>
        <begin position="62"/>
        <end position="80"/>
    </location>
</feature>
<gene>
    <name evidence="3" type="ORF">BCR32DRAFT_296476</name>
</gene>
<dbReference type="GO" id="GO:0005085">
    <property type="term" value="F:guanyl-nucleotide exchange factor activity"/>
    <property type="evidence" value="ECO:0007669"/>
    <property type="project" value="InterPro"/>
</dbReference>
<feature type="region of interest" description="Disordered" evidence="1">
    <location>
        <begin position="1"/>
        <end position="39"/>
    </location>
</feature>
<dbReference type="CDD" id="cd00160">
    <property type="entry name" value="RhoGEF"/>
    <property type="match status" value="1"/>
</dbReference>
<feature type="compositionally biased region" description="Low complexity" evidence="1">
    <location>
        <begin position="325"/>
        <end position="334"/>
    </location>
</feature>
<dbReference type="PANTHER" id="PTHR12673">
    <property type="entry name" value="FACIOGENITAL DYSPLASIA PROTEIN"/>
    <property type="match status" value="1"/>
</dbReference>
<feature type="region of interest" description="Disordered" evidence="1">
    <location>
        <begin position="190"/>
        <end position="223"/>
    </location>
</feature>
<dbReference type="InterPro" id="IPR051092">
    <property type="entry name" value="FYVE_RhoGEF_PH"/>
</dbReference>
<feature type="region of interest" description="Disordered" evidence="1">
    <location>
        <begin position="321"/>
        <end position="342"/>
    </location>
</feature>
<feature type="compositionally biased region" description="Low complexity" evidence="1">
    <location>
        <begin position="30"/>
        <end position="39"/>
    </location>
</feature>
<dbReference type="SMART" id="SM00325">
    <property type="entry name" value="RhoGEF"/>
    <property type="match status" value="1"/>
</dbReference>